<keyword evidence="4" id="KW-1185">Reference proteome</keyword>
<reference evidence="3 4" key="1">
    <citation type="submission" date="2019-07" db="EMBL/GenBank/DDBJ databases">
        <title>Genomic Encyclopedia of Archaeal and Bacterial Type Strains, Phase II (KMG-II): from individual species to whole genera.</title>
        <authorList>
            <person name="Goeker M."/>
        </authorList>
    </citation>
    <scope>NUCLEOTIDE SEQUENCE [LARGE SCALE GENOMIC DNA]</scope>
    <source>
        <strain evidence="3 4">ATCC BAA-252</strain>
    </source>
</reference>
<feature type="chain" id="PRO_5021886179" evidence="2">
    <location>
        <begin position="18"/>
        <end position="633"/>
    </location>
</feature>
<dbReference type="Proteomes" id="UP000320593">
    <property type="component" value="Unassembled WGS sequence"/>
</dbReference>
<organism evidence="3 4">
    <name type="scientific">Roseibium hamelinense</name>
    <dbReference type="NCBI Taxonomy" id="150831"/>
    <lineage>
        <taxon>Bacteria</taxon>
        <taxon>Pseudomonadati</taxon>
        <taxon>Pseudomonadota</taxon>
        <taxon>Alphaproteobacteria</taxon>
        <taxon>Hyphomicrobiales</taxon>
        <taxon>Stappiaceae</taxon>
        <taxon>Roseibium</taxon>
    </lineage>
</organism>
<evidence type="ECO:0000313" key="4">
    <source>
        <dbReference type="Proteomes" id="UP000320593"/>
    </source>
</evidence>
<proteinExistence type="predicted"/>
<dbReference type="AlphaFoldDB" id="A0A562SHE2"/>
<feature type="compositionally biased region" description="Basic and acidic residues" evidence="1">
    <location>
        <begin position="432"/>
        <end position="445"/>
    </location>
</feature>
<feature type="signal peptide" evidence="2">
    <location>
        <begin position="1"/>
        <end position="17"/>
    </location>
</feature>
<keyword evidence="2" id="KW-0732">Signal</keyword>
<accession>A0A562SHE2</accession>
<evidence type="ECO:0000256" key="1">
    <source>
        <dbReference type="SAM" id="MobiDB-lite"/>
    </source>
</evidence>
<evidence type="ECO:0000313" key="3">
    <source>
        <dbReference type="EMBL" id="TWI80697.1"/>
    </source>
</evidence>
<comment type="caution">
    <text evidence="3">The sequence shown here is derived from an EMBL/GenBank/DDBJ whole genome shotgun (WGS) entry which is preliminary data.</text>
</comment>
<dbReference type="EMBL" id="VLLF01000011">
    <property type="protein sequence ID" value="TWI80697.1"/>
    <property type="molecule type" value="Genomic_DNA"/>
</dbReference>
<feature type="region of interest" description="Disordered" evidence="1">
    <location>
        <begin position="432"/>
        <end position="454"/>
    </location>
</feature>
<evidence type="ECO:0000256" key="2">
    <source>
        <dbReference type="SAM" id="SignalP"/>
    </source>
</evidence>
<name>A0A562SHE2_9HYPH</name>
<gene>
    <name evidence="3" type="ORF">JM93_03910</name>
</gene>
<dbReference type="RefSeq" id="WP_145346804.1">
    <property type="nucleotide sequence ID" value="NZ_SMLY01000056.1"/>
</dbReference>
<protein>
    <submittedName>
        <fullName evidence="3">Uncharacterized protein</fullName>
    </submittedName>
</protein>
<sequence>MLNFLRAAFTFSMLIVAAGSQSGIRPAYGKQFEFGKINSTSAKDIADVWTKAKAGNEREAWATSYWPDDFLLDATIGENKTPAMAQIMLRIENQLHSIYQYEKSSGCKKNAAFAAWQHVKDRNSLLGNRAAIKDGVNFIKDILTLPTSMTKKLGDVGRKAFADKVEDAVSDQAKSAAKQALEIAQKYMKGLPPEVYEDNMASQDTSWIDYLTGLKFKPNLSSSSMAGRCNVSFRIVWNKKESRYYFILIANDCECDCKDDEDHKVINGSTKAMVLSGSGRVDLVRTGKTARISVSRPLVVMDYECCDNKDQGTASWGGSTPKEVENRKKALRIQELAKKKNKELPALTHEERLAADEARKSVSIQAGNSDAEISKKAAKYRQDIKAARTLDDINRIGRQLQRDRSDAQHAQADGTANQKLLNELNSLLDEANQKQDTLKKAEAKRSASKSAADKVSMSALGSDVNAMFASLDKEPTSVCGTVAFSLGTDPLPCPRQTQLRFADPIQVLDGYTIVGTVYAINGKDVDWESCANFNPVTQQCMDGATAFAQTGTDKNEVCLSEEGELLLDVDGKPYDLFHQSFTSPVLTKTECSPTTDADCRTTKSGGEQWLKPFTDHLEGLIEGPGHAPEQPSE</sequence>